<feature type="non-terminal residue" evidence="2">
    <location>
        <position position="1"/>
    </location>
</feature>
<name>A0A9P7G4K7_9AGAR</name>
<feature type="region of interest" description="Disordered" evidence="1">
    <location>
        <begin position="41"/>
        <end position="66"/>
    </location>
</feature>
<dbReference type="Proteomes" id="UP000775547">
    <property type="component" value="Unassembled WGS sequence"/>
</dbReference>
<evidence type="ECO:0000313" key="3">
    <source>
        <dbReference type="Proteomes" id="UP000775547"/>
    </source>
</evidence>
<proteinExistence type="predicted"/>
<comment type="caution">
    <text evidence="2">The sequence shown here is derived from an EMBL/GenBank/DDBJ whole genome shotgun (WGS) entry which is preliminary data.</text>
</comment>
<organism evidence="2 3">
    <name type="scientific">Asterophora parasitica</name>
    <dbReference type="NCBI Taxonomy" id="117018"/>
    <lineage>
        <taxon>Eukaryota</taxon>
        <taxon>Fungi</taxon>
        <taxon>Dikarya</taxon>
        <taxon>Basidiomycota</taxon>
        <taxon>Agaricomycotina</taxon>
        <taxon>Agaricomycetes</taxon>
        <taxon>Agaricomycetidae</taxon>
        <taxon>Agaricales</taxon>
        <taxon>Tricholomatineae</taxon>
        <taxon>Lyophyllaceae</taxon>
        <taxon>Asterophora</taxon>
    </lineage>
</organism>
<evidence type="ECO:0000313" key="2">
    <source>
        <dbReference type="EMBL" id="KAG5640720.1"/>
    </source>
</evidence>
<dbReference type="AlphaFoldDB" id="A0A9P7G4K7"/>
<keyword evidence="3" id="KW-1185">Reference proteome</keyword>
<sequence>SMPPMPTSHSCRAVGPTTSFTRNIWILQRARFRHWNSARQTRLFPGRSHPRHSRSSSSSSTRHGIPSWRSLCCLSSWRTSRKLRRTIRVPCD</sequence>
<dbReference type="EMBL" id="JABCKV010000546">
    <property type="protein sequence ID" value="KAG5640720.1"/>
    <property type="molecule type" value="Genomic_DNA"/>
</dbReference>
<reference evidence="2" key="1">
    <citation type="submission" date="2020-07" db="EMBL/GenBank/DDBJ databases">
        <authorList>
            <person name="Nieuwenhuis M."/>
            <person name="Van De Peppel L.J.J."/>
        </authorList>
    </citation>
    <scope>NUCLEOTIDE SEQUENCE</scope>
    <source>
        <strain evidence="2">AP01</strain>
        <tissue evidence="2">Mycelium</tissue>
    </source>
</reference>
<gene>
    <name evidence="2" type="ORF">DXG03_007429</name>
</gene>
<feature type="non-terminal residue" evidence="2">
    <location>
        <position position="92"/>
    </location>
</feature>
<evidence type="ECO:0000256" key="1">
    <source>
        <dbReference type="SAM" id="MobiDB-lite"/>
    </source>
</evidence>
<reference evidence="2" key="2">
    <citation type="submission" date="2021-10" db="EMBL/GenBank/DDBJ databases">
        <title>Phylogenomics reveals ancestral predisposition of the termite-cultivated fungus Termitomyces towards a domesticated lifestyle.</title>
        <authorList>
            <person name="Auxier B."/>
            <person name="Grum-Grzhimaylo A."/>
            <person name="Cardenas M.E."/>
            <person name="Lodge J.D."/>
            <person name="Laessoe T."/>
            <person name="Pedersen O."/>
            <person name="Smith M.E."/>
            <person name="Kuyper T.W."/>
            <person name="Franco-Molano E.A."/>
            <person name="Baroni T.J."/>
            <person name="Aanen D.K."/>
        </authorList>
    </citation>
    <scope>NUCLEOTIDE SEQUENCE</scope>
    <source>
        <strain evidence="2">AP01</strain>
        <tissue evidence="2">Mycelium</tissue>
    </source>
</reference>
<accession>A0A9P7G4K7</accession>
<protein>
    <submittedName>
        <fullName evidence="2">Uncharacterized protein</fullName>
    </submittedName>
</protein>